<evidence type="ECO:0000313" key="1">
    <source>
        <dbReference type="EMBL" id="KAK4539308.1"/>
    </source>
</evidence>
<sequence length="117" mass="12918">MSTLDPQTPVSYDIVGLRQQIITNATALYHDRAHAYALGVAVEGRPQPLTEAFDVIIKVAPERVGFQAVLLSRTLQGRPWAAAAGEVEEDMVEVLWRLLEWTAGTMFLYGSPMAVVY</sequence>
<dbReference type="EMBL" id="JAVFHQ010000102">
    <property type="protein sequence ID" value="KAK4539308.1"/>
    <property type="molecule type" value="Genomic_DNA"/>
</dbReference>
<reference evidence="1 2" key="1">
    <citation type="submission" date="2021-11" db="EMBL/GenBank/DDBJ databases">
        <title>Black yeast isolated from Biological Soil Crust.</title>
        <authorList>
            <person name="Kurbessoian T."/>
        </authorList>
    </citation>
    <scope>NUCLEOTIDE SEQUENCE [LARGE SCALE GENOMIC DNA]</scope>
    <source>
        <strain evidence="1 2">CCFEE 5522</strain>
    </source>
</reference>
<comment type="caution">
    <text evidence="1">The sequence shown here is derived from an EMBL/GenBank/DDBJ whole genome shotgun (WGS) entry which is preliminary data.</text>
</comment>
<evidence type="ECO:0000313" key="2">
    <source>
        <dbReference type="Proteomes" id="UP001324427"/>
    </source>
</evidence>
<gene>
    <name evidence="1" type="ORF">LTR36_000801</name>
</gene>
<name>A0AAV9J3V7_9PEZI</name>
<dbReference type="Proteomes" id="UP001324427">
    <property type="component" value="Unassembled WGS sequence"/>
</dbReference>
<accession>A0AAV9J3V7</accession>
<keyword evidence="2" id="KW-1185">Reference proteome</keyword>
<proteinExistence type="predicted"/>
<organism evidence="1 2">
    <name type="scientific">Oleoguttula mirabilis</name>
    <dbReference type="NCBI Taxonomy" id="1507867"/>
    <lineage>
        <taxon>Eukaryota</taxon>
        <taxon>Fungi</taxon>
        <taxon>Dikarya</taxon>
        <taxon>Ascomycota</taxon>
        <taxon>Pezizomycotina</taxon>
        <taxon>Dothideomycetes</taxon>
        <taxon>Dothideomycetidae</taxon>
        <taxon>Mycosphaerellales</taxon>
        <taxon>Teratosphaeriaceae</taxon>
        <taxon>Oleoguttula</taxon>
    </lineage>
</organism>
<protein>
    <submittedName>
        <fullName evidence="1">Uncharacterized protein</fullName>
    </submittedName>
</protein>
<dbReference type="AlphaFoldDB" id="A0AAV9J3V7"/>